<dbReference type="EMBL" id="AFYH01120919">
    <property type="status" value="NOT_ANNOTATED_CDS"/>
    <property type="molecule type" value="Genomic_DNA"/>
</dbReference>
<keyword evidence="8" id="KW-1185">Reference proteome</keyword>
<dbReference type="eggNOG" id="ENOG502QSNH">
    <property type="taxonomic scope" value="Eukaryota"/>
</dbReference>
<dbReference type="Bgee" id="ENSLACG00000022624">
    <property type="expression patterns" value="Expressed in muscle tissue and 5 other cell types or tissues"/>
</dbReference>
<evidence type="ECO:0000256" key="3">
    <source>
        <dbReference type="ARBA" id="ARBA00023212"/>
    </source>
</evidence>
<dbReference type="EMBL" id="AFYH01120918">
    <property type="status" value="NOT_ANNOTATED_CDS"/>
    <property type="molecule type" value="Genomic_DNA"/>
</dbReference>
<evidence type="ECO:0000259" key="6">
    <source>
        <dbReference type="Pfam" id="PF10629"/>
    </source>
</evidence>
<dbReference type="KEGG" id="lcm:102354170"/>
<accession>M3XJG1</accession>
<feature type="domain" description="Ciliary microtubule inner protein 2A-C-like" evidence="6">
    <location>
        <begin position="12"/>
        <end position="51"/>
    </location>
</feature>
<dbReference type="HOGENOM" id="CLU_065650_1_0_1"/>
<dbReference type="EMBL" id="AFYH01120920">
    <property type="status" value="NOT_ANNOTATED_CDS"/>
    <property type="molecule type" value="Genomic_DNA"/>
</dbReference>
<reference evidence="8" key="1">
    <citation type="submission" date="2011-08" db="EMBL/GenBank/DDBJ databases">
        <title>The draft genome of Latimeria chalumnae.</title>
        <authorList>
            <person name="Di Palma F."/>
            <person name="Alfoldi J."/>
            <person name="Johnson J."/>
            <person name="Berlin A."/>
            <person name="Gnerre S."/>
            <person name="Jaffe D."/>
            <person name="MacCallum I."/>
            <person name="Young S."/>
            <person name="Walker B.J."/>
            <person name="Lander E."/>
            <person name="Lindblad-Toh K."/>
        </authorList>
    </citation>
    <scope>NUCLEOTIDE SEQUENCE [LARGE SCALE GENOMIC DNA]</scope>
    <source>
        <strain evidence="8">Wild caught</strain>
    </source>
</reference>
<dbReference type="InterPro" id="IPR052683">
    <property type="entry name" value="CIMIP2A"/>
</dbReference>
<dbReference type="Ensembl" id="ENSLACT00000025680.1">
    <property type="protein sequence ID" value="ENSLACP00000022867.1"/>
    <property type="gene ID" value="ENSLACG00000022624.1"/>
</dbReference>
<evidence type="ECO:0000313" key="8">
    <source>
        <dbReference type="Proteomes" id="UP000008672"/>
    </source>
</evidence>
<reference evidence="7" key="3">
    <citation type="submission" date="2025-09" db="UniProtKB">
        <authorList>
            <consortium name="Ensembl"/>
        </authorList>
    </citation>
    <scope>IDENTIFICATION</scope>
</reference>
<dbReference type="OrthoDB" id="2019884at2759"/>
<dbReference type="GO" id="GO:0005634">
    <property type="term" value="C:nucleus"/>
    <property type="evidence" value="ECO:0007669"/>
    <property type="project" value="TreeGrafter"/>
</dbReference>
<evidence type="ECO:0000256" key="1">
    <source>
        <dbReference type="ARBA" id="ARBA00004430"/>
    </source>
</evidence>
<dbReference type="GO" id="GO:0005930">
    <property type="term" value="C:axoneme"/>
    <property type="evidence" value="ECO:0007669"/>
    <property type="project" value="UniProtKB-SubCell"/>
</dbReference>
<dbReference type="EMBL" id="AFYH01120921">
    <property type="status" value="NOT_ANNOTATED_CDS"/>
    <property type="molecule type" value="Genomic_DNA"/>
</dbReference>
<organism evidence="7 8">
    <name type="scientific">Latimeria chalumnae</name>
    <name type="common">Coelacanth</name>
    <dbReference type="NCBI Taxonomy" id="7897"/>
    <lineage>
        <taxon>Eukaryota</taxon>
        <taxon>Metazoa</taxon>
        <taxon>Chordata</taxon>
        <taxon>Craniata</taxon>
        <taxon>Vertebrata</taxon>
        <taxon>Euteleostomi</taxon>
        <taxon>Coelacanthiformes</taxon>
        <taxon>Coelacanthidae</taxon>
        <taxon>Latimeria</taxon>
    </lineage>
</organism>
<proteinExistence type="inferred from homology"/>
<dbReference type="OMA" id="FRNPHCD"/>
<dbReference type="GeneID" id="102354170"/>
<evidence type="ECO:0000256" key="2">
    <source>
        <dbReference type="ARBA" id="ARBA00022490"/>
    </source>
</evidence>
<comment type="subcellular location">
    <subcellularLocation>
        <location evidence="1">Cytoplasm</location>
        <location evidence="1">Cytoskeleton</location>
        <location evidence="1">Cilium axoneme</location>
    </subcellularLocation>
</comment>
<protein>
    <recommendedName>
        <fullName evidence="6">Ciliary microtubule inner protein 2A-C-like domain-containing protein</fullName>
    </recommendedName>
</protein>
<dbReference type="RefSeq" id="XP_014347167.1">
    <property type="nucleotide sequence ID" value="XM_014491681.2"/>
</dbReference>
<dbReference type="FunCoup" id="M3XJG1">
    <property type="interactions" value="5"/>
</dbReference>
<evidence type="ECO:0000256" key="4">
    <source>
        <dbReference type="ARBA" id="ARBA00023273"/>
    </source>
</evidence>
<dbReference type="InterPro" id="IPR018902">
    <property type="entry name" value="CMI2A-C-like_dom"/>
</dbReference>
<dbReference type="InParanoid" id="M3XJG1"/>
<keyword evidence="4" id="KW-0966">Cell projection</keyword>
<keyword evidence="3" id="KW-0206">Cytoskeleton</keyword>
<sequence length="292" mass="33569">MGAQRPSFFPKEPYYIPGYGGFCPQYRFQIGQTYGKTTSDLLMDPNIDWSERMVLAPTESPRIIEKPETEVKLPPISDQVIGGKLVPGYTGYVPFSKFQYGYGYSKMSEDTGQKFLRFREELEQRHESPMKVTFTDNTTQLVSHRQTNPLQQRAQSPDMSRFTTYSKKEHLLNPSFPTIQRRAIAGYMGFVPHFCWTFGHSYRDGVKKALDKFDQEQMILRAPKKEPEKPNFNPGVKIYTGSGLIPHYTGFIPGAQFTHGLTFGESSRRAYYTYFDGLKEKSHQMQLSKNAL</sequence>
<comment type="similarity">
    <text evidence="5">Belongs to the CIMIP2 family.</text>
</comment>
<dbReference type="GeneTree" id="ENSGT00730000111343"/>
<evidence type="ECO:0000313" key="7">
    <source>
        <dbReference type="Ensembl" id="ENSLACP00000022867.1"/>
    </source>
</evidence>
<evidence type="ECO:0000256" key="5">
    <source>
        <dbReference type="ARBA" id="ARBA00035661"/>
    </source>
</evidence>
<dbReference type="Pfam" id="PF10629">
    <property type="entry name" value="CMI2B-like"/>
    <property type="match status" value="1"/>
</dbReference>
<reference evidence="7" key="2">
    <citation type="submission" date="2025-08" db="UniProtKB">
        <authorList>
            <consortium name="Ensembl"/>
        </authorList>
    </citation>
    <scope>IDENTIFICATION</scope>
</reference>
<dbReference type="AlphaFoldDB" id="M3XJG1"/>
<keyword evidence="2" id="KW-0963">Cytoplasm</keyword>
<gene>
    <name evidence="7" type="primary">LOC102354170</name>
</gene>
<dbReference type="PANTHER" id="PTHR47299:SF1">
    <property type="entry name" value="PROTEIN FAM166A"/>
    <property type="match status" value="1"/>
</dbReference>
<dbReference type="PANTHER" id="PTHR47299">
    <property type="entry name" value="PROTEIN FAM166A"/>
    <property type="match status" value="1"/>
</dbReference>
<name>M3XJG1_LATCH</name>
<dbReference type="GO" id="GO:0015630">
    <property type="term" value="C:microtubule cytoskeleton"/>
    <property type="evidence" value="ECO:0007669"/>
    <property type="project" value="UniProtKB-ARBA"/>
</dbReference>
<dbReference type="Proteomes" id="UP000008672">
    <property type="component" value="Unassembled WGS sequence"/>
</dbReference>